<dbReference type="AlphaFoldDB" id="A0A125WA72"/>
<dbReference type="HOGENOM" id="CLU_113198_4_0_9"/>
<dbReference type="PANTHER" id="PTHR34297">
    <property type="entry name" value="HYPOTHETICAL CYTOSOLIC PROTEIN-RELATED"/>
    <property type="match status" value="1"/>
</dbReference>
<dbReference type="GeneID" id="60893362"/>
<name>A0A125WA72_ENTFL</name>
<comment type="similarity">
    <text evidence="1">Belongs to the asp23 family.</text>
</comment>
<dbReference type="EMBL" id="AEBR01000005">
    <property type="protein sequence ID" value="EFM84225.1"/>
    <property type="molecule type" value="Genomic_DNA"/>
</dbReference>
<sequence>MSEEKNLVINANDSLGEIVIAPEVIEVIIGIAASKVEGVYGMRGTFANNVNELLGRAAHGKGVYLRTEEEGLKVDIYCYLNYGVSVPKVALEMQDRVKQQVLFMTDIDLVEVNIHVVAVVPEKIPQPDLNELFPEDEDGEENE</sequence>
<dbReference type="SMR" id="A0A125WA72"/>
<reference evidence="2 3" key="1">
    <citation type="submission" date="2010-07" db="EMBL/GenBank/DDBJ databases">
        <authorList>
            <person name="Sid Ahmed O."/>
        </authorList>
    </citation>
    <scope>NUCLEOTIDE SEQUENCE [LARGE SCALE GENOMIC DNA]</scope>
    <source>
        <strain evidence="2 3">TX4248</strain>
    </source>
</reference>
<accession>A0A125WA72</accession>
<organism evidence="2 3">
    <name type="scientific">Enterococcus faecalis TX4248</name>
    <dbReference type="NCBI Taxonomy" id="749495"/>
    <lineage>
        <taxon>Bacteria</taxon>
        <taxon>Bacillati</taxon>
        <taxon>Bacillota</taxon>
        <taxon>Bacilli</taxon>
        <taxon>Lactobacillales</taxon>
        <taxon>Enterococcaceae</taxon>
        <taxon>Enterococcus</taxon>
    </lineage>
</organism>
<evidence type="ECO:0000313" key="3">
    <source>
        <dbReference type="Proteomes" id="UP000004846"/>
    </source>
</evidence>
<protein>
    <recommendedName>
        <fullName evidence="4">Asp23 family protein</fullName>
    </recommendedName>
</protein>
<evidence type="ECO:0000256" key="1">
    <source>
        <dbReference type="ARBA" id="ARBA00005721"/>
    </source>
</evidence>
<proteinExistence type="inferred from homology"/>
<dbReference type="RefSeq" id="WP_002355874.1">
    <property type="nucleotide sequence ID" value="NZ_GL454411.1"/>
</dbReference>
<evidence type="ECO:0000313" key="2">
    <source>
        <dbReference type="EMBL" id="EFM84225.1"/>
    </source>
</evidence>
<dbReference type="InterPro" id="IPR005531">
    <property type="entry name" value="Asp23"/>
</dbReference>
<comment type="caution">
    <text evidence="2">The sequence shown here is derived from an EMBL/GenBank/DDBJ whole genome shotgun (WGS) entry which is preliminary data.</text>
</comment>
<dbReference type="Proteomes" id="UP000004846">
    <property type="component" value="Unassembled WGS sequence"/>
</dbReference>
<gene>
    <name evidence="2" type="ORF">HMPREF9498_00201</name>
</gene>
<evidence type="ECO:0008006" key="4">
    <source>
        <dbReference type="Google" id="ProtNLM"/>
    </source>
</evidence>
<dbReference type="PANTHER" id="PTHR34297:SF1">
    <property type="entry name" value="ASP23_GLS24 FAMILY ENVELOPE STRESS RESPONSE PROTEIN"/>
    <property type="match status" value="1"/>
</dbReference>
<dbReference type="Pfam" id="PF03780">
    <property type="entry name" value="Asp23"/>
    <property type="match status" value="1"/>
</dbReference>